<evidence type="ECO:0000256" key="1">
    <source>
        <dbReference type="SAM" id="MobiDB-lite"/>
    </source>
</evidence>
<dbReference type="AlphaFoldDB" id="G3H0Y2"/>
<name>G3H0Y2_CRIGR</name>
<proteinExistence type="predicted"/>
<accession>G3H0Y2</accession>
<protein>
    <submittedName>
        <fullName evidence="2">Uncharacterized protein</fullName>
    </submittedName>
</protein>
<evidence type="ECO:0000313" key="3">
    <source>
        <dbReference type="Proteomes" id="UP000001075"/>
    </source>
</evidence>
<feature type="region of interest" description="Disordered" evidence="1">
    <location>
        <begin position="1"/>
        <end position="25"/>
    </location>
</feature>
<gene>
    <name evidence="2" type="ORF">I79_003802</name>
</gene>
<evidence type="ECO:0000313" key="2">
    <source>
        <dbReference type="EMBL" id="EGV97242.1"/>
    </source>
</evidence>
<dbReference type="Proteomes" id="UP000001075">
    <property type="component" value="Unassembled WGS sequence"/>
</dbReference>
<feature type="compositionally biased region" description="Polar residues" evidence="1">
    <location>
        <begin position="8"/>
        <end position="25"/>
    </location>
</feature>
<organism evidence="2 3">
    <name type="scientific">Cricetulus griseus</name>
    <name type="common">Chinese hamster</name>
    <name type="synonym">Cricetulus barabensis griseus</name>
    <dbReference type="NCBI Taxonomy" id="10029"/>
    <lineage>
        <taxon>Eukaryota</taxon>
        <taxon>Metazoa</taxon>
        <taxon>Chordata</taxon>
        <taxon>Craniata</taxon>
        <taxon>Vertebrata</taxon>
        <taxon>Euteleostomi</taxon>
        <taxon>Mammalia</taxon>
        <taxon>Eutheria</taxon>
        <taxon>Euarchontoglires</taxon>
        <taxon>Glires</taxon>
        <taxon>Rodentia</taxon>
        <taxon>Myomorpha</taxon>
        <taxon>Muroidea</taxon>
        <taxon>Cricetidae</taxon>
        <taxon>Cricetinae</taxon>
        <taxon>Cricetulus</taxon>
    </lineage>
</organism>
<sequence length="58" mass="6734">MMTKRIMENSNRQMASSTHSSRQSCNKGEMYNTLCILSLFTLYLLEATVLGTWQMLRL</sequence>
<reference evidence="3" key="1">
    <citation type="journal article" date="2011" name="Nat. Biotechnol.">
        <title>The genomic sequence of the Chinese hamster ovary (CHO)-K1 cell line.</title>
        <authorList>
            <person name="Xu X."/>
            <person name="Nagarajan H."/>
            <person name="Lewis N.E."/>
            <person name="Pan S."/>
            <person name="Cai Z."/>
            <person name="Liu X."/>
            <person name="Chen W."/>
            <person name="Xie M."/>
            <person name="Wang W."/>
            <person name="Hammond S."/>
            <person name="Andersen M.R."/>
            <person name="Neff N."/>
            <person name="Passarelli B."/>
            <person name="Koh W."/>
            <person name="Fan H.C."/>
            <person name="Wang J."/>
            <person name="Gui Y."/>
            <person name="Lee K.H."/>
            <person name="Betenbaugh M.J."/>
            <person name="Quake S.R."/>
            <person name="Famili I."/>
            <person name="Palsson B.O."/>
            <person name="Wang J."/>
        </authorList>
    </citation>
    <scope>NUCLEOTIDE SEQUENCE [LARGE SCALE GENOMIC DNA]</scope>
    <source>
        <strain evidence="3">CHO K1 cell line</strain>
    </source>
</reference>
<dbReference type="EMBL" id="JH000098">
    <property type="protein sequence ID" value="EGV97242.1"/>
    <property type="molecule type" value="Genomic_DNA"/>
</dbReference>
<dbReference type="InParanoid" id="G3H0Y2"/>